<keyword evidence="3" id="KW-0762">Sugar transport</keyword>
<feature type="transmembrane region" description="Helical" evidence="2">
    <location>
        <begin position="279"/>
        <end position="298"/>
    </location>
</feature>
<name>A0ABQ1PZG5_9GAMM</name>
<feature type="transmembrane region" description="Helical" evidence="2">
    <location>
        <begin position="432"/>
        <end position="452"/>
    </location>
</feature>
<dbReference type="InterPro" id="IPR036259">
    <property type="entry name" value="MFS_trans_sf"/>
</dbReference>
<dbReference type="EMBL" id="BMFF01000006">
    <property type="protein sequence ID" value="GGD07971.1"/>
    <property type="molecule type" value="Genomic_DNA"/>
</dbReference>
<protein>
    <submittedName>
        <fullName evidence="3">Sugar transporter</fullName>
    </submittedName>
</protein>
<keyword evidence="2" id="KW-0472">Membrane</keyword>
<comment type="caution">
    <text evidence="3">The sequence shown here is derived from an EMBL/GenBank/DDBJ whole genome shotgun (WGS) entry which is preliminary data.</text>
</comment>
<feature type="transmembrane region" description="Helical" evidence="2">
    <location>
        <begin position="33"/>
        <end position="61"/>
    </location>
</feature>
<feature type="transmembrane region" description="Helical" evidence="2">
    <location>
        <begin position="339"/>
        <end position="364"/>
    </location>
</feature>
<evidence type="ECO:0000256" key="1">
    <source>
        <dbReference type="ARBA" id="ARBA00009617"/>
    </source>
</evidence>
<dbReference type="InterPro" id="IPR039672">
    <property type="entry name" value="MFS_2"/>
</dbReference>
<keyword evidence="3" id="KW-0813">Transport</keyword>
<comment type="similarity">
    <text evidence="1">Belongs to the sodium:galactoside symporter (TC 2.A.2) family.</text>
</comment>
<organism evidence="3 4">
    <name type="scientific">Halopseudomonas salina</name>
    <dbReference type="NCBI Taxonomy" id="1323744"/>
    <lineage>
        <taxon>Bacteria</taxon>
        <taxon>Pseudomonadati</taxon>
        <taxon>Pseudomonadota</taxon>
        <taxon>Gammaproteobacteria</taxon>
        <taxon>Pseudomonadales</taxon>
        <taxon>Pseudomonadaceae</taxon>
        <taxon>Halopseudomonas</taxon>
    </lineage>
</organism>
<dbReference type="Pfam" id="PF13347">
    <property type="entry name" value="MFS_2"/>
    <property type="match status" value="1"/>
</dbReference>
<dbReference type="SUPFAM" id="SSF103473">
    <property type="entry name" value="MFS general substrate transporter"/>
    <property type="match status" value="1"/>
</dbReference>
<reference evidence="4" key="1">
    <citation type="journal article" date="2019" name="Int. J. Syst. Evol. Microbiol.">
        <title>The Global Catalogue of Microorganisms (GCM) 10K type strain sequencing project: providing services to taxonomists for standard genome sequencing and annotation.</title>
        <authorList>
            <consortium name="The Broad Institute Genomics Platform"/>
            <consortium name="The Broad Institute Genome Sequencing Center for Infectious Disease"/>
            <person name="Wu L."/>
            <person name="Ma J."/>
        </authorList>
    </citation>
    <scope>NUCLEOTIDE SEQUENCE [LARGE SCALE GENOMIC DNA]</scope>
    <source>
        <strain evidence="4">CGMCC 1.12482</strain>
    </source>
</reference>
<keyword evidence="2" id="KW-0812">Transmembrane</keyword>
<evidence type="ECO:0000313" key="4">
    <source>
        <dbReference type="Proteomes" id="UP000638188"/>
    </source>
</evidence>
<feature type="transmembrane region" description="Helical" evidence="2">
    <location>
        <begin position="192"/>
        <end position="210"/>
    </location>
</feature>
<feature type="transmembrane region" description="Helical" evidence="2">
    <location>
        <begin position="110"/>
        <end position="130"/>
    </location>
</feature>
<feature type="transmembrane region" description="Helical" evidence="2">
    <location>
        <begin position="246"/>
        <end position="267"/>
    </location>
</feature>
<gene>
    <name evidence="3" type="ORF">GCM10007418_28760</name>
</gene>
<keyword evidence="4" id="KW-1185">Reference proteome</keyword>
<evidence type="ECO:0000256" key="2">
    <source>
        <dbReference type="SAM" id="Phobius"/>
    </source>
</evidence>
<dbReference type="Gene3D" id="1.20.1250.20">
    <property type="entry name" value="MFS general substrate transporter like domains"/>
    <property type="match status" value="2"/>
</dbReference>
<evidence type="ECO:0000313" key="3">
    <source>
        <dbReference type="EMBL" id="GGD07971.1"/>
    </source>
</evidence>
<keyword evidence="2" id="KW-1133">Transmembrane helix</keyword>
<dbReference type="PANTHER" id="PTHR11328:SF24">
    <property type="entry name" value="MAJOR FACILITATOR SUPERFAMILY (MFS) PROFILE DOMAIN-CONTAINING PROTEIN"/>
    <property type="match status" value="1"/>
</dbReference>
<dbReference type="PANTHER" id="PTHR11328">
    <property type="entry name" value="MAJOR FACILITATOR SUPERFAMILY DOMAIN-CONTAINING PROTEIN"/>
    <property type="match status" value="1"/>
</dbReference>
<dbReference type="RefSeq" id="WP_150278735.1">
    <property type="nucleotide sequence ID" value="NZ_BMFF01000006.1"/>
</dbReference>
<feature type="transmembrane region" description="Helical" evidence="2">
    <location>
        <begin position="82"/>
        <end position="98"/>
    </location>
</feature>
<proteinExistence type="inferred from homology"/>
<sequence>MHPHTVLLARTKFAYGIGQVAETIKGTGFDIFLFFYFTQVLGLSGTLAGVAVMIALIFDAVTDPLAGYVSDHWRSRHGRRHPFMVVAALPLAVAWFALFMPPQSLSQTGLFLWLAGFAILVRGTMTLYYVPYLALGAELTRDYQERTSVAAWRGVCGVMAAALVAVVGLSLFFPDSAEFENGLLNPAGYPKVALAGAIIMALAILLSAWGTRDRIALLPQASESLARAPVREDLAAAWGNTSFRSLFLGTMLVAISIGIVQTLNMHLNVYFWQLSSSSIAFLAVGLLVGWPVGIMLAAPLHKRFDKKRTIIVAALIGPIAGNIAVVSRLAGIFPEQGSALFVPLIFCVLFISGVAAGLAMISGASMMADVTQEHQFRTGRSQEGFLFSAVAFTGKLAAAVGYLVAGVGLDLIAFPVQAEPSQVTLAEVTRLALLNLSACLFGFASVCAYFFYGIDRARQEHTAQAIAARDAVSSQVAP</sequence>
<dbReference type="Proteomes" id="UP000638188">
    <property type="component" value="Unassembled WGS sequence"/>
</dbReference>
<accession>A0ABQ1PZG5</accession>
<feature type="transmembrane region" description="Helical" evidence="2">
    <location>
        <begin position="310"/>
        <end position="333"/>
    </location>
</feature>
<feature type="transmembrane region" description="Helical" evidence="2">
    <location>
        <begin position="150"/>
        <end position="172"/>
    </location>
</feature>
<feature type="transmembrane region" description="Helical" evidence="2">
    <location>
        <begin position="385"/>
        <end position="412"/>
    </location>
</feature>